<keyword evidence="4 8" id="KW-0812">Transmembrane</keyword>
<dbReference type="NCBIfam" id="TIGR04056">
    <property type="entry name" value="OMP_RagA_SusC"/>
    <property type="match status" value="1"/>
</dbReference>
<comment type="subcellular location">
    <subcellularLocation>
        <location evidence="1 8">Cell outer membrane</location>
        <topology evidence="1 8">Multi-pass membrane protein</topology>
    </subcellularLocation>
</comment>
<proteinExistence type="inferred from homology"/>
<dbReference type="Gene3D" id="2.170.130.10">
    <property type="entry name" value="TonB-dependent receptor, plug domain"/>
    <property type="match status" value="1"/>
</dbReference>
<feature type="domain" description="TonB-dependent receptor plug" evidence="11">
    <location>
        <begin position="105"/>
        <end position="212"/>
    </location>
</feature>
<dbReference type="Pfam" id="PF07715">
    <property type="entry name" value="Plug"/>
    <property type="match status" value="1"/>
</dbReference>
<reference evidence="12 13" key="1">
    <citation type="submission" date="2021-05" db="EMBL/GenBank/DDBJ databases">
        <title>A Polyphasic approach of four new species of the genus Ohtaekwangia: Ohtaekwangia histidinii sp. nov., Ohtaekwangia cretensis sp. nov., Ohtaekwangia indiensis sp. nov., Ohtaekwangia reichenbachii sp. nov. from diverse environment.</title>
        <authorList>
            <person name="Octaviana S."/>
        </authorList>
    </citation>
    <scope>NUCLEOTIDE SEQUENCE [LARGE SCALE GENOMIC DNA]</scope>
    <source>
        <strain evidence="12 13">PWU20</strain>
    </source>
</reference>
<dbReference type="InterPro" id="IPR036942">
    <property type="entry name" value="Beta-barrel_TonB_sf"/>
</dbReference>
<keyword evidence="6 8" id="KW-0472">Membrane</keyword>
<evidence type="ECO:0000256" key="8">
    <source>
        <dbReference type="PROSITE-ProRule" id="PRU01360"/>
    </source>
</evidence>
<comment type="caution">
    <text evidence="12">The sequence shown here is derived from an EMBL/GenBank/DDBJ whole genome shotgun (WGS) entry which is preliminary data.</text>
</comment>
<dbReference type="Pfam" id="PF00593">
    <property type="entry name" value="TonB_dep_Rec_b-barrel"/>
    <property type="match status" value="1"/>
</dbReference>
<evidence type="ECO:0000259" key="11">
    <source>
        <dbReference type="Pfam" id="PF07715"/>
    </source>
</evidence>
<dbReference type="InterPro" id="IPR039426">
    <property type="entry name" value="TonB-dep_rcpt-like"/>
</dbReference>
<feature type="domain" description="TonB-dependent receptor-like beta-barrel" evidence="10">
    <location>
        <begin position="428"/>
        <end position="805"/>
    </location>
</feature>
<keyword evidence="7 8" id="KW-0998">Cell outer membrane</keyword>
<dbReference type="InterPro" id="IPR000531">
    <property type="entry name" value="Beta-barrel_TonB"/>
</dbReference>
<evidence type="ECO:0000313" key="13">
    <source>
        <dbReference type="Proteomes" id="UP000772618"/>
    </source>
</evidence>
<dbReference type="InterPro" id="IPR037066">
    <property type="entry name" value="Plug_dom_sf"/>
</dbReference>
<comment type="similarity">
    <text evidence="8 9">Belongs to the TonB-dependent receptor family.</text>
</comment>
<name>A0ABS5VVA9_9BACT</name>
<keyword evidence="13" id="KW-1185">Reference proteome</keyword>
<keyword evidence="3 8" id="KW-1134">Transmembrane beta strand</keyword>
<protein>
    <submittedName>
        <fullName evidence="12">TonB-dependent receptor</fullName>
    </submittedName>
</protein>
<evidence type="ECO:0000313" key="12">
    <source>
        <dbReference type="EMBL" id="MBT1703936.1"/>
    </source>
</evidence>
<sequence>MITTYSIKVVAQKHTVSGVVTSDDGLTLPGVSVVEKGTRNGTVTDPDGKFTLSLAGSNPVIVVSFIGMKPQEITVGDRTTIDVTLETDLTTLEEVVVIGYGTVDRRDLTSSVSSVNNKQIKDIPVNNAAQALTGRLAGVQITAAEGSPNADIQIRVRGGGSITQDNSPIYIVDGVQVENALNVLSPQDIESIDVLKDAASTAIYGARGANGIVIITTKGGRIQKPTVSFNSLIGVRKLANKLDVWKPYDFVKYQYDRSRGNNTLEDQFLENYGTYEDIELYKDVPFTDWQDKVFGRSALMQTYNLGVTGGGKVTQYSVSLTSNTEEGIMLGSDFDRKLLNVRLDNNITKWLKIGLNGRLNHTVVNGAGTAEAGSSATNRLRHSVKYEPIVIPGQPLDYYDPEYAAETNANSLALVNPILLTKQEYKQELTKVGNINGYVSFKITDYLSFKSTLGYDNARERTRVFNDTVTNASKTNGQGLPMASITKERGQTFNNSNVLSFSSAGLKSIFGEKHKLDMIIGHELYERDISTDFLDSRFFPRNTSPGIAFGQMGELGEIQATSRLRKSEEKLLSYFTRVNYSFNDKYLVTLSYRRDGSSKFADGKRWGSFPGASLAWRISNEPFFSPLSNVVSEMKIRTSYGASGNNRIPNYLYYSIFQLGQNGSFYSFDEQLQSGYSPVSLANNNLVWESIVSQNVGIDAGFFNNRVQLSVDYYNNQSKDLLLERVVPSSSGYSTQIQNVGKTSNKGVEIQLSGTPVTRGDFSWNAGFNISFNKNKIESLGPGLKSFPQPSGWSGSSQTADYIAKVGESVGTIWGFQTDGFYKIEDFTYEAATQKYTLKDGIANNKGITSLDPVPGMIKFKDITPDNVINDADRTIIGNASPKFFGGLNQQFAYKNFDLSVFVNFQYGNDVLNANKLEFTSGYTPRSNLLTIMDGRWTNVNAEGQVVTDPAALADLNKDATIWSPLTTASSFVVHSWAVEDASFIRINNITLGYTLPQSIFSKIKINSFRVYGTLNNLAVFSNYSGYDPEVNTRRNSPLTPGVDYSAYPRSRGYIFGLNITF</sequence>
<keyword evidence="12" id="KW-0675">Receptor</keyword>
<organism evidence="12 13">
    <name type="scientific">Chryseosolibacter indicus</name>
    <dbReference type="NCBI Taxonomy" id="2782351"/>
    <lineage>
        <taxon>Bacteria</taxon>
        <taxon>Pseudomonadati</taxon>
        <taxon>Bacteroidota</taxon>
        <taxon>Cytophagia</taxon>
        <taxon>Cytophagales</taxon>
        <taxon>Chryseotaleaceae</taxon>
        <taxon>Chryseosolibacter</taxon>
    </lineage>
</organism>
<dbReference type="PROSITE" id="PS52016">
    <property type="entry name" value="TONB_DEPENDENT_REC_3"/>
    <property type="match status" value="1"/>
</dbReference>
<dbReference type="InterPro" id="IPR012910">
    <property type="entry name" value="Plug_dom"/>
</dbReference>
<dbReference type="InterPro" id="IPR008969">
    <property type="entry name" value="CarboxyPept-like_regulatory"/>
</dbReference>
<evidence type="ECO:0000256" key="9">
    <source>
        <dbReference type="RuleBase" id="RU003357"/>
    </source>
</evidence>
<dbReference type="NCBIfam" id="TIGR04057">
    <property type="entry name" value="SusC_RagA_signa"/>
    <property type="match status" value="1"/>
</dbReference>
<dbReference type="Gene3D" id="2.40.170.20">
    <property type="entry name" value="TonB-dependent receptor, beta-barrel domain"/>
    <property type="match status" value="1"/>
</dbReference>
<dbReference type="RefSeq" id="WP_254153897.1">
    <property type="nucleotide sequence ID" value="NZ_JAHESD010000022.1"/>
</dbReference>
<evidence type="ECO:0000259" key="10">
    <source>
        <dbReference type="Pfam" id="PF00593"/>
    </source>
</evidence>
<evidence type="ECO:0000256" key="5">
    <source>
        <dbReference type="ARBA" id="ARBA00023077"/>
    </source>
</evidence>
<keyword evidence="2 8" id="KW-0813">Transport</keyword>
<evidence type="ECO:0000256" key="3">
    <source>
        <dbReference type="ARBA" id="ARBA00022452"/>
    </source>
</evidence>
<dbReference type="EMBL" id="JAHESD010000022">
    <property type="protein sequence ID" value="MBT1703936.1"/>
    <property type="molecule type" value="Genomic_DNA"/>
</dbReference>
<gene>
    <name evidence="12" type="ORF">KK060_11630</name>
</gene>
<dbReference type="SUPFAM" id="SSF56935">
    <property type="entry name" value="Porins"/>
    <property type="match status" value="1"/>
</dbReference>
<evidence type="ECO:0000256" key="2">
    <source>
        <dbReference type="ARBA" id="ARBA00022448"/>
    </source>
</evidence>
<evidence type="ECO:0000256" key="4">
    <source>
        <dbReference type="ARBA" id="ARBA00022692"/>
    </source>
</evidence>
<dbReference type="InterPro" id="IPR023996">
    <property type="entry name" value="TonB-dep_OMP_SusC/RagA"/>
</dbReference>
<dbReference type="Gene3D" id="2.60.40.1120">
    <property type="entry name" value="Carboxypeptidase-like, regulatory domain"/>
    <property type="match status" value="1"/>
</dbReference>
<accession>A0ABS5VVA9</accession>
<evidence type="ECO:0000256" key="6">
    <source>
        <dbReference type="ARBA" id="ARBA00023136"/>
    </source>
</evidence>
<dbReference type="InterPro" id="IPR023997">
    <property type="entry name" value="TonB-dep_OMP_SusC/RagA_CS"/>
</dbReference>
<dbReference type="Proteomes" id="UP000772618">
    <property type="component" value="Unassembled WGS sequence"/>
</dbReference>
<evidence type="ECO:0000256" key="7">
    <source>
        <dbReference type="ARBA" id="ARBA00023237"/>
    </source>
</evidence>
<dbReference type="Pfam" id="PF13715">
    <property type="entry name" value="CarbopepD_reg_2"/>
    <property type="match status" value="1"/>
</dbReference>
<evidence type="ECO:0000256" key="1">
    <source>
        <dbReference type="ARBA" id="ARBA00004571"/>
    </source>
</evidence>
<dbReference type="SUPFAM" id="SSF49464">
    <property type="entry name" value="Carboxypeptidase regulatory domain-like"/>
    <property type="match status" value="1"/>
</dbReference>
<keyword evidence="5 9" id="KW-0798">TonB box</keyword>